<evidence type="ECO:0000259" key="2">
    <source>
        <dbReference type="PROSITE" id="PS50112"/>
    </source>
</evidence>
<dbReference type="InterPro" id="IPR052155">
    <property type="entry name" value="Biofilm_reg_signaling"/>
</dbReference>
<protein>
    <submittedName>
        <fullName evidence="3">PAS domain-containing protein</fullName>
    </submittedName>
</protein>
<evidence type="ECO:0000313" key="3">
    <source>
        <dbReference type="EMBL" id="MCF2532188.1"/>
    </source>
</evidence>
<dbReference type="PANTHER" id="PTHR44757:SF2">
    <property type="entry name" value="BIOFILM ARCHITECTURE MAINTENANCE PROTEIN MBAA"/>
    <property type="match status" value="1"/>
</dbReference>
<dbReference type="Proteomes" id="UP001165378">
    <property type="component" value="Unassembled WGS sequence"/>
</dbReference>
<gene>
    <name evidence="3" type="ORF">LZ495_33910</name>
</gene>
<dbReference type="PANTHER" id="PTHR44757">
    <property type="entry name" value="DIGUANYLATE CYCLASE DGCP"/>
    <property type="match status" value="1"/>
</dbReference>
<feature type="region of interest" description="Disordered" evidence="1">
    <location>
        <begin position="378"/>
        <end position="455"/>
    </location>
</feature>
<accession>A0AA41Q5Z0</accession>
<feature type="domain" description="PAS" evidence="2">
    <location>
        <begin position="197"/>
        <end position="237"/>
    </location>
</feature>
<dbReference type="RefSeq" id="WP_235056919.1">
    <property type="nucleotide sequence ID" value="NZ_JAKFHA010000031.1"/>
</dbReference>
<dbReference type="SUPFAM" id="SSF55785">
    <property type="entry name" value="PYP-like sensor domain (PAS domain)"/>
    <property type="match status" value="2"/>
</dbReference>
<evidence type="ECO:0000256" key="1">
    <source>
        <dbReference type="SAM" id="MobiDB-lite"/>
    </source>
</evidence>
<dbReference type="Gene3D" id="3.30.450.20">
    <property type="entry name" value="PAS domain"/>
    <property type="match status" value="2"/>
</dbReference>
<reference evidence="3" key="1">
    <citation type="submission" date="2022-01" db="EMBL/GenBank/DDBJ databases">
        <title>Genome-Based Taxonomic Classification of the Phylum Actinobacteria.</title>
        <authorList>
            <person name="Gao Y."/>
        </authorList>
    </citation>
    <scope>NUCLEOTIDE SEQUENCE</scope>
    <source>
        <strain evidence="3">KLBMP 8922</strain>
    </source>
</reference>
<comment type="caution">
    <text evidence="3">The sequence shown here is derived from an EMBL/GenBank/DDBJ whole genome shotgun (WGS) entry which is preliminary data.</text>
</comment>
<dbReference type="SMART" id="SM00091">
    <property type="entry name" value="PAS"/>
    <property type="match status" value="2"/>
</dbReference>
<dbReference type="AlphaFoldDB" id="A0AA41Q5Z0"/>
<sequence length="506" mass="52367">MTYTDPASLELPFLAGTLPIPSPSPAPAPAALLPYDAPARRSARLPRITDAFPHPVLLVDGNGTIVDANLSAADTLQAPTTHLVGRGILDVLPRFDLGRTPGGIRCAEDPEGAPVRMAVRCTDGFEFTADVAIRIVPADALDEKPGVPARTDTDTDTDTDGTGPRDRDLLMVTVTDQTSALSAERALRQLTGQTELILRAAAEGIVGVDARGRIMLANPAAAGLLGRPAEELRGRELAPLLLRSAADGNPLRDDASPLLDTLRSGQGHHRTRAVLGREDGTWRPVELSTVPVSDEGLVVGVIVSFTDQSAAHAAAARHDRLAAVLDREIRAAFGRMAQILAHLADDPAGVLWPEANRTLRELAEDCGDAERLADRLLRGGADMPPRPARQTPREAPVPAGSSTGKATGTRSRIGTPSAGRAGHTGRHRAAVAVSGASGERADAAARRAEPGAPPRITVPGTVVGAGLPAPAGAAARPALPGRPRHALVAAQGTARALEPGGTQASS</sequence>
<dbReference type="InterPro" id="IPR035965">
    <property type="entry name" value="PAS-like_dom_sf"/>
</dbReference>
<dbReference type="InterPro" id="IPR000014">
    <property type="entry name" value="PAS"/>
</dbReference>
<keyword evidence="4" id="KW-1185">Reference proteome</keyword>
<feature type="region of interest" description="Disordered" evidence="1">
    <location>
        <begin position="143"/>
        <end position="167"/>
    </location>
</feature>
<dbReference type="Pfam" id="PF13188">
    <property type="entry name" value="PAS_8"/>
    <property type="match status" value="1"/>
</dbReference>
<feature type="compositionally biased region" description="Basic and acidic residues" evidence="1">
    <location>
        <begin position="439"/>
        <end position="449"/>
    </location>
</feature>
<dbReference type="NCBIfam" id="TIGR00229">
    <property type="entry name" value="sensory_box"/>
    <property type="match status" value="1"/>
</dbReference>
<dbReference type="EMBL" id="JAKFHA010000031">
    <property type="protein sequence ID" value="MCF2532188.1"/>
    <property type="molecule type" value="Genomic_DNA"/>
</dbReference>
<proteinExistence type="predicted"/>
<dbReference type="CDD" id="cd00130">
    <property type="entry name" value="PAS"/>
    <property type="match status" value="2"/>
</dbReference>
<organism evidence="3 4">
    <name type="scientific">Yinghuangia soli</name>
    <dbReference type="NCBI Taxonomy" id="2908204"/>
    <lineage>
        <taxon>Bacteria</taxon>
        <taxon>Bacillati</taxon>
        <taxon>Actinomycetota</taxon>
        <taxon>Actinomycetes</taxon>
        <taxon>Kitasatosporales</taxon>
        <taxon>Streptomycetaceae</taxon>
        <taxon>Yinghuangia</taxon>
    </lineage>
</organism>
<dbReference type="InterPro" id="IPR013656">
    <property type="entry name" value="PAS_4"/>
</dbReference>
<evidence type="ECO:0000313" key="4">
    <source>
        <dbReference type="Proteomes" id="UP001165378"/>
    </source>
</evidence>
<name>A0AA41Q5Z0_9ACTN</name>
<dbReference type="Pfam" id="PF08448">
    <property type="entry name" value="PAS_4"/>
    <property type="match status" value="1"/>
</dbReference>
<dbReference type="PROSITE" id="PS50112">
    <property type="entry name" value="PAS"/>
    <property type="match status" value="1"/>
</dbReference>
<feature type="compositionally biased region" description="Polar residues" evidence="1">
    <location>
        <begin position="400"/>
        <end position="414"/>
    </location>
</feature>